<evidence type="ECO:0000313" key="13">
    <source>
        <dbReference type="Proteomes" id="UP000199352"/>
    </source>
</evidence>
<sequence>MDDAGVLRAELADHLLGDGVLHDSKWLKAFRSVPRHEFLPRFYRQRHDGDWERITAAHPDWLRLVYTDRVWVTQFDGDDTVTGGTPTCSSSMPTIMAIMLEALDVHTGQKVLEVGTGTGYNAALLCHAVGSANVTTVDVDPALSRRARERLRANGFSPTCVTGDGALGHPGGAPYDRVLATCSVARVPPAWLEQTRPGGLVVTTLHRPIGAGLVLITSHGDGTGEGRVLAEDGRFMPMRAHSHPPVRTGDGAFDRRTTKVPLTTVVDPVSPFEFFAGTALPGVVAGHDWLAHPDGSWVHHHGSHVDQGGPRRLWDLAERALAEWQDLGKPRRHHFGVEIGPDGQFLTLGELRWHL</sequence>
<evidence type="ECO:0000313" key="12">
    <source>
        <dbReference type="EMBL" id="SEP81862.1"/>
    </source>
</evidence>
<dbReference type="GO" id="GO:0004719">
    <property type="term" value="F:protein-L-isoaspartate (D-aspartate) O-methyltransferase activity"/>
    <property type="evidence" value="ECO:0007669"/>
    <property type="project" value="UniProtKB-EC"/>
</dbReference>
<proteinExistence type="inferred from homology"/>
<dbReference type="PANTHER" id="PTHR11579">
    <property type="entry name" value="PROTEIN-L-ISOASPARTATE O-METHYLTRANSFERASE"/>
    <property type="match status" value="1"/>
</dbReference>
<dbReference type="EC" id="2.1.1.77" evidence="3"/>
<dbReference type="Pfam" id="PF01135">
    <property type="entry name" value="PCMT"/>
    <property type="match status" value="1"/>
</dbReference>
<dbReference type="OrthoDB" id="5143400at2"/>
<evidence type="ECO:0000256" key="2">
    <source>
        <dbReference type="ARBA" id="ARBA00005369"/>
    </source>
</evidence>
<dbReference type="SUPFAM" id="SSF53335">
    <property type="entry name" value="S-adenosyl-L-methionine-dependent methyltransferases"/>
    <property type="match status" value="1"/>
</dbReference>
<dbReference type="GO" id="GO:0005737">
    <property type="term" value="C:cytoplasm"/>
    <property type="evidence" value="ECO:0007669"/>
    <property type="project" value="UniProtKB-SubCell"/>
</dbReference>
<dbReference type="AlphaFoldDB" id="A0A1H9AYJ6"/>
<evidence type="ECO:0000256" key="8">
    <source>
        <dbReference type="ARBA" id="ARBA00022691"/>
    </source>
</evidence>
<protein>
    <recommendedName>
        <fullName evidence="4">Protein-L-isoaspartate O-methyltransferase</fullName>
        <ecNumber evidence="3">2.1.1.77</ecNumber>
    </recommendedName>
    <alternativeName>
        <fullName evidence="11">L-isoaspartyl protein carboxyl methyltransferase</fullName>
    </alternativeName>
    <alternativeName>
        <fullName evidence="9">Protein L-isoaspartyl methyltransferase</fullName>
    </alternativeName>
    <alternativeName>
        <fullName evidence="10">Protein-beta-aspartate methyltransferase</fullName>
    </alternativeName>
</protein>
<comment type="subcellular location">
    <subcellularLocation>
        <location evidence="1">Cytoplasm</location>
    </subcellularLocation>
</comment>
<evidence type="ECO:0000256" key="3">
    <source>
        <dbReference type="ARBA" id="ARBA00011890"/>
    </source>
</evidence>
<accession>A0A1H9AYJ6</accession>
<dbReference type="STRING" id="402600.SAMN05216188_101585"/>
<name>A0A1H9AYJ6_9PSEU</name>
<keyword evidence="6 12" id="KW-0489">Methyltransferase</keyword>
<dbReference type="GO" id="GO:0032259">
    <property type="term" value="P:methylation"/>
    <property type="evidence" value="ECO:0007669"/>
    <property type="project" value="UniProtKB-KW"/>
</dbReference>
<dbReference type="InterPro" id="IPR000682">
    <property type="entry name" value="PCMT"/>
</dbReference>
<dbReference type="Gene3D" id="3.40.50.150">
    <property type="entry name" value="Vaccinia Virus protein VP39"/>
    <property type="match status" value="1"/>
</dbReference>
<evidence type="ECO:0000256" key="6">
    <source>
        <dbReference type="ARBA" id="ARBA00022603"/>
    </source>
</evidence>
<dbReference type="RefSeq" id="WP_089949445.1">
    <property type="nucleotide sequence ID" value="NZ_FOFR01000001.1"/>
</dbReference>
<evidence type="ECO:0000256" key="1">
    <source>
        <dbReference type="ARBA" id="ARBA00004496"/>
    </source>
</evidence>
<evidence type="ECO:0000256" key="4">
    <source>
        <dbReference type="ARBA" id="ARBA00013346"/>
    </source>
</evidence>
<evidence type="ECO:0000256" key="7">
    <source>
        <dbReference type="ARBA" id="ARBA00022679"/>
    </source>
</evidence>
<evidence type="ECO:0000256" key="9">
    <source>
        <dbReference type="ARBA" id="ARBA00030757"/>
    </source>
</evidence>
<evidence type="ECO:0000256" key="10">
    <source>
        <dbReference type="ARBA" id="ARBA00031323"/>
    </source>
</evidence>
<keyword evidence="13" id="KW-1185">Reference proteome</keyword>
<evidence type="ECO:0000256" key="11">
    <source>
        <dbReference type="ARBA" id="ARBA00031350"/>
    </source>
</evidence>
<reference evidence="13" key="1">
    <citation type="submission" date="2016-10" db="EMBL/GenBank/DDBJ databases">
        <authorList>
            <person name="Varghese N."/>
            <person name="Submissions S."/>
        </authorList>
    </citation>
    <scope>NUCLEOTIDE SEQUENCE [LARGE SCALE GENOMIC DNA]</scope>
    <source>
        <strain evidence="13">CGMCC 4.3525</strain>
    </source>
</reference>
<keyword evidence="7 12" id="KW-0808">Transferase</keyword>
<gene>
    <name evidence="12" type="ORF">SAMN05216188_101585</name>
</gene>
<organism evidence="12 13">
    <name type="scientific">Lentzea xinjiangensis</name>
    <dbReference type="NCBI Taxonomy" id="402600"/>
    <lineage>
        <taxon>Bacteria</taxon>
        <taxon>Bacillati</taxon>
        <taxon>Actinomycetota</taxon>
        <taxon>Actinomycetes</taxon>
        <taxon>Pseudonocardiales</taxon>
        <taxon>Pseudonocardiaceae</taxon>
        <taxon>Lentzea</taxon>
    </lineage>
</organism>
<keyword evidence="5" id="KW-0963">Cytoplasm</keyword>
<dbReference type="InterPro" id="IPR029063">
    <property type="entry name" value="SAM-dependent_MTases_sf"/>
</dbReference>
<dbReference type="Proteomes" id="UP000199352">
    <property type="component" value="Unassembled WGS sequence"/>
</dbReference>
<comment type="similarity">
    <text evidence="2">Belongs to the methyltransferase superfamily. L-isoaspartyl/D-aspartyl protein methyltransferase family.</text>
</comment>
<evidence type="ECO:0000256" key="5">
    <source>
        <dbReference type="ARBA" id="ARBA00022490"/>
    </source>
</evidence>
<dbReference type="EMBL" id="FOFR01000001">
    <property type="protein sequence ID" value="SEP81862.1"/>
    <property type="molecule type" value="Genomic_DNA"/>
</dbReference>
<dbReference type="CDD" id="cd02440">
    <property type="entry name" value="AdoMet_MTases"/>
    <property type="match status" value="1"/>
</dbReference>
<keyword evidence="8" id="KW-0949">S-adenosyl-L-methionine</keyword>
<dbReference type="PANTHER" id="PTHR11579:SF0">
    <property type="entry name" value="PROTEIN-L-ISOASPARTATE(D-ASPARTATE) O-METHYLTRANSFERASE"/>
    <property type="match status" value="1"/>
</dbReference>